<dbReference type="InterPro" id="IPR036612">
    <property type="entry name" value="KH_dom_type_1_sf"/>
</dbReference>
<evidence type="ECO:0000313" key="2">
    <source>
        <dbReference type="Proteomes" id="UP000031668"/>
    </source>
</evidence>
<dbReference type="Proteomes" id="UP000031668">
    <property type="component" value="Unassembled WGS sequence"/>
</dbReference>
<dbReference type="OrthoDB" id="10027144at2759"/>
<evidence type="ECO:0008006" key="3">
    <source>
        <dbReference type="Google" id="ProtNLM"/>
    </source>
</evidence>
<name>A0A0C2MKD1_THEKT</name>
<reference evidence="1 2" key="1">
    <citation type="journal article" date="2014" name="Genome Biol. Evol.">
        <title>The genome of the myxosporean Thelohanellus kitauei shows adaptations to nutrient acquisition within its fish host.</title>
        <authorList>
            <person name="Yang Y."/>
            <person name="Xiong J."/>
            <person name="Zhou Z."/>
            <person name="Huo F."/>
            <person name="Miao W."/>
            <person name="Ran C."/>
            <person name="Liu Y."/>
            <person name="Zhang J."/>
            <person name="Feng J."/>
            <person name="Wang M."/>
            <person name="Wang M."/>
            <person name="Wang L."/>
            <person name="Yao B."/>
        </authorList>
    </citation>
    <scope>NUCLEOTIDE SEQUENCE [LARGE SCALE GENOMIC DNA]</scope>
    <source>
        <strain evidence="1">Wuqing</strain>
    </source>
</reference>
<proteinExistence type="predicted"/>
<protein>
    <recommendedName>
        <fullName evidence="3">Vigilin</fullName>
    </recommendedName>
</protein>
<accession>A0A0C2MKD1</accession>
<dbReference type="EMBL" id="JWZT01004076">
    <property type="protein sequence ID" value="KII64855.1"/>
    <property type="molecule type" value="Genomic_DNA"/>
</dbReference>
<keyword evidence="2" id="KW-1185">Reference proteome</keyword>
<dbReference type="SUPFAM" id="SSF54791">
    <property type="entry name" value="Eukaryotic type KH-domain (KH-domain type I)"/>
    <property type="match status" value="1"/>
</dbReference>
<gene>
    <name evidence="1" type="ORF">RF11_09265</name>
</gene>
<evidence type="ECO:0000313" key="1">
    <source>
        <dbReference type="EMBL" id="KII64855.1"/>
    </source>
</evidence>
<dbReference type="GO" id="GO:0003723">
    <property type="term" value="F:RNA binding"/>
    <property type="evidence" value="ECO:0007669"/>
    <property type="project" value="InterPro"/>
</dbReference>
<comment type="caution">
    <text evidence="1">The sequence shown here is derived from an EMBL/GenBank/DDBJ whole genome shotgun (WGS) entry which is preliminary data.</text>
</comment>
<organism evidence="1 2">
    <name type="scientific">Thelohanellus kitauei</name>
    <name type="common">Myxosporean</name>
    <dbReference type="NCBI Taxonomy" id="669202"/>
    <lineage>
        <taxon>Eukaryota</taxon>
        <taxon>Metazoa</taxon>
        <taxon>Cnidaria</taxon>
        <taxon>Myxozoa</taxon>
        <taxon>Myxosporea</taxon>
        <taxon>Bivalvulida</taxon>
        <taxon>Platysporina</taxon>
        <taxon>Myxobolidae</taxon>
        <taxon>Thelohanellus</taxon>
    </lineage>
</organism>
<sequence>MNSMKIEERHSKDNMESVMEINDPQPVSAISIVMERAKNPRIIDIPFSDRRYKEDGDDFRKMVQYISNGYNLNVKHHLNTFKNLIIEFRSKGTLSDEQARFIIQETFSVQKKASIKIDEKIFKQLSGDKKFIDSLSQNRCIVTRIDRPARSVVMEGGPTSVAKAAKDVKEYMAWNTDPVKLALDIPNIYQKFIRRQDSSMINNIIDSAGKYVAVELEKPTRDKILLTGNSQCVQKARTLIMAECDRLGNVLTKKTLDLAKSQYLAFMENVSEKIYNCKNVSIVGTKGKNNQYLLEIAGESLIVEEVLKCLETTLHENRATCVKYPYWICKYLSGSEDFENSLVDCFGNVQCEINPYEEAITVFCHHSITDAVLTKIRSFVEDFESQWLYDGLLVSDTVVRDLKDKNSEKLQRIEKETGAEIFIENQLDNLSILEISSKRIEQMLGRRTKSNQHEMWVNF</sequence>
<dbReference type="AlphaFoldDB" id="A0A0C2MKD1"/>